<keyword evidence="1" id="KW-0732">Signal</keyword>
<dbReference type="Proteomes" id="UP001151699">
    <property type="component" value="Chromosome B"/>
</dbReference>
<reference evidence="2" key="1">
    <citation type="submission" date="2022-07" db="EMBL/GenBank/DDBJ databases">
        <authorList>
            <person name="Trinca V."/>
            <person name="Uliana J.V.C."/>
            <person name="Torres T.T."/>
            <person name="Ward R.J."/>
            <person name="Monesi N."/>
        </authorList>
    </citation>
    <scope>NUCLEOTIDE SEQUENCE</scope>
    <source>
        <strain evidence="2">HSMRA1968</strain>
        <tissue evidence="2">Whole embryos</tissue>
    </source>
</reference>
<accession>A0A9Q0N4Q2</accession>
<keyword evidence="3" id="KW-1185">Reference proteome</keyword>
<gene>
    <name evidence="2" type="ORF">Bhyg_08083</name>
</gene>
<organism evidence="2 3">
    <name type="scientific">Pseudolycoriella hygida</name>
    <dbReference type="NCBI Taxonomy" id="35572"/>
    <lineage>
        <taxon>Eukaryota</taxon>
        <taxon>Metazoa</taxon>
        <taxon>Ecdysozoa</taxon>
        <taxon>Arthropoda</taxon>
        <taxon>Hexapoda</taxon>
        <taxon>Insecta</taxon>
        <taxon>Pterygota</taxon>
        <taxon>Neoptera</taxon>
        <taxon>Endopterygota</taxon>
        <taxon>Diptera</taxon>
        <taxon>Nematocera</taxon>
        <taxon>Sciaroidea</taxon>
        <taxon>Sciaridae</taxon>
        <taxon>Pseudolycoriella</taxon>
    </lineage>
</organism>
<proteinExistence type="predicted"/>
<evidence type="ECO:0000313" key="2">
    <source>
        <dbReference type="EMBL" id="KAJ6643127.1"/>
    </source>
</evidence>
<dbReference type="EMBL" id="WJQU01000002">
    <property type="protein sequence ID" value="KAJ6643127.1"/>
    <property type="molecule type" value="Genomic_DNA"/>
</dbReference>
<dbReference type="OrthoDB" id="7787479at2759"/>
<evidence type="ECO:0000256" key="1">
    <source>
        <dbReference type="SAM" id="SignalP"/>
    </source>
</evidence>
<dbReference type="AlphaFoldDB" id="A0A9Q0N4Q2"/>
<comment type="caution">
    <text evidence="2">The sequence shown here is derived from an EMBL/GenBank/DDBJ whole genome shotgun (WGS) entry which is preliminary data.</text>
</comment>
<name>A0A9Q0N4Q2_9DIPT</name>
<protein>
    <submittedName>
        <fullName evidence="2">Uncharacterized protein</fullName>
    </submittedName>
</protein>
<feature type="chain" id="PRO_5040265520" evidence="1">
    <location>
        <begin position="19"/>
        <end position="912"/>
    </location>
</feature>
<sequence length="912" mass="97754">MKCVALLLLAVLYQSVDRYLKVKESAANFVSDMVDSSNDVQTEMLENFEDGLRKVEILDKVYQKFPTINNWIIIPNDLILTVPLGDISKNWLKSYQSFQGTLSALSNGTLTVLTHVAQVLLILIDKSVNLIGSSSQNFSLLKEVVPAIFTGFSDICTSLEIGKSLSNAIGEISHHLLEVLRVLDVDPKSEDNLTELFNYHVSLFATKLQILSVSIGVIMDAASAKIGTQTLELKEMVLSLTLILHSHILIVQNFNFSIAFIVEKMTQVTPKSSLLNSILIILDKALTSLTNVMVALPAQIDSSVSLAVCSVAVCMTSAVIQFSAAMDKVQAGFVLRIPDTLESILFKLIGDGGNLAASITPLTSTIAIGTSVISSSVSGTHSRTSTQIYHVFRVLAQFVESGGKITTKLEGKLNPVFEVFKATTNNFVIGFGLEVTDAIRKYIEQILLHLKQIIKLTVRKLINESDLDLVSKEIAKIVQIFNSIVVETTKTISQNTHNIAGYEAVIALQILHAAVLYAVEWVTTLGATAFLKKTKTNTELLTSLAVTIVAILNHSAKTVEIIAGAITQSASEIVHLIAPHVIDLGSSAASDVLADISGISANTTVSFSQIESGGGDTIALIGNFSTAEGNLSQVFASLTGPLSTIASTFSLSIERLQNTLKQIAKSSSQLIQEVSTVLTLVVKNVEEISAPAIQILSITFNSLSLFFGRLLEASAALSVLGDVGSTFGTSVSQVSATLHSLIYSVDDYQRSPYLFISSMRNVAKNVQVMISLFSAMVTGANKATVDVLQKASVAIVSLVYITSSAVLVTQQVLGAALVKVSAIDGGITFVQQEFTLAISEILESITSITVEVASYVSEATLDIVPSKIVLTVSELQNNTTTLLSKISGIVANFEANFEADLTAQNNQTAQQM</sequence>
<evidence type="ECO:0000313" key="3">
    <source>
        <dbReference type="Proteomes" id="UP001151699"/>
    </source>
</evidence>
<feature type="signal peptide" evidence="1">
    <location>
        <begin position="1"/>
        <end position="18"/>
    </location>
</feature>